<evidence type="ECO:0000256" key="12">
    <source>
        <dbReference type="ARBA" id="ARBA00034617"/>
    </source>
</evidence>
<dbReference type="Gene3D" id="1.10.10.160">
    <property type="match status" value="1"/>
</dbReference>
<dbReference type="PANTHER" id="PTHR11070:SF67">
    <property type="entry name" value="DNA 3'-5' HELICASE"/>
    <property type="match status" value="1"/>
</dbReference>
<evidence type="ECO:0000256" key="7">
    <source>
        <dbReference type="ARBA" id="ARBA00022839"/>
    </source>
</evidence>
<dbReference type="InterPro" id="IPR027417">
    <property type="entry name" value="P-loop_NTPase"/>
</dbReference>
<evidence type="ECO:0000256" key="8">
    <source>
        <dbReference type="ARBA" id="ARBA00022840"/>
    </source>
</evidence>
<accession>A0A1G2EPX7</accession>
<dbReference type="Gene3D" id="3.40.50.300">
    <property type="entry name" value="P-loop containing nucleotide triphosphate hydrolases"/>
    <property type="match status" value="2"/>
</dbReference>
<dbReference type="EC" id="5.6.2.4" evidence="13"/>
<reference evidence="18 19" key="1">
    <citation type="journal article" date="2016" name="Nat. Commun.">
        <title>Thousands of microbial genomes shed light on interconnected biogeochemical processes in an aquifer system.</title>
        <authorList>
            <person name="Anantharaman K."/>
            <person name="Brown C.T."/>
            <person name="Hug L.A."/>
            <person name="Sharon I."/>
            <person name="Castelle C.J."/>
            <person name="Probst A.J."/>
            <person name="Thomas B.C."/>
            <person name="Singh A."/>
            <person name="Wilkins M.J."/>
            <person name="Karaoz U."/>
            <person name="Brodie E.L."/>
            <person name="Williams K.H."/>
            <person name="Hubbard S.S."/>
            <person name="Banfield J.F."/>
        </authorList>
    </citation>
    <scope>NUCLEOTIDE SEQUENCE [LARGE SCALE GENOMIC DNA]</scope>
</reference>
<comment type="catalytic activity">
    <reaction evidence="12">
        <text>Couples ATP hydrolysis with the unwinding of duplex DNA by translocating in the 3'-5' direction.</text>
        <dbReference type="EC" id="5.6.2.4"/>
    </reaction>
</comment>
<dbReference type="Gene3D" id="3.90.320.10">
    <property type="match status" value="1"/>
</dbReference>
<dbReference type="Pfam" id="PF00580">
    <property type="entry name" value="UvrD-helicase"/>
    <property type="match status" value="1"/>
</dbReference>
<dbReference type="PROSITE" id="PS51217">
    <property type="entry name" value="UVRD_HELICASE_CTER"/>
    <property type="match status" value="1"/>
</dbReference>
<dbReference type="GO" id="GO:0003677">
    <property type="term" value="F:DNA binding"/>
    <property type="evidence" value="ECO:0007669"/>
    <property type="project" value="UniProtKB-KW"/>
</dbReference>
<keyword evidence="8 15" id="KW-0067">ATP-binding</keyword>
<dbReference type="Gene3D" id="1.10.486.10">
    <property type="entry name" value="PCRA, domain 4"/>
    <property type="match status" value="1"/>
</dbReference>
<evidence type="ECO:0000256" key="1">
    <source>
        <dbReference type="ARBA" id="ARBA00009922"/>
    </source>
</evidence>
<evidence type="ECO:0000256" key="14">
    <source>
        <dbReference type="ARBA" id="ARBA00048988"/>
    </source>
</evidence>
<keyword evidence="5 15" id="KW-0378">Hydrolase</keyword>
<dbReference type="STRING" id="1801677.A2365_01910"/>
<dbReference type="PROSITE" id="PS51198">
    <property type="entry name" value="UVRD_HELICASE_ATP_BIND"/>
    <property type="match status" value="1"/>
</dbReference>
<evidence type="ECO:0000256" key="9">
    <source>
        <dbReference type="ARBA" id="ARBA00023125"/>
    </source>
</evidence>
<evidence type="ECO:0000313" key="19">
    <source>
        <dbReference type="Proteomes" id="UP000177740"/>
    </source>
</evidence>
<evidence type="ECO:0000256" key="5">
    <source>
        <dbReference type="ARBA" id="ARBA00022801"/>
    </source>
</evidence>
<dbReference type="Pfam" id="PF12705">
    <property type="entry name" value="PDDEXK_1"/>
    <property type="match status" value="1"/>
</dbReference>
<evidence type="ECO:0000256" key="15">
    <source>
        <dbReference type="PROSITE-ProRule" id="PRU00560"/>
    </source>
</evidence>
<gene>
    <name evidence="18" type="ORF">A2365_01910</name>
</gene>
<name>A0A1G2EPX7_9BACT</name>
<keyword evidence="4" id="KW-0227">DNA damage</keyword>
<keyword evidence="7" id="KW-0269">Exonuclease</keyword>
<evidence type="ECO:0000256" key="3">
    <source>
        <dbReference type="ARBA" id="ARBA00022741"/>
    </source>
</evidence>
<dbReference type="InterPro" id="IPR038726">
    <property type="entry name" value="PDDEXK_AddAB-type"/>
</dbReference>
<keyword evidence="11" id="KW-0413">Isomerase</keyword>
<organism evidence="18 19">
    <name type="scientific">Candidatus Nealsonbacteria bacterium RIFOXYB1_FULL_40_15</name>
    <dbReference type="NCBI Taxonomy" id="1801677"/>
    <lineage>
        <taxon>Bacteria</taxon>
        <taxon>Candidatus Nealsoniibacteriota</taxon>
    </lineage>
</organism>
<feature type="domain" description="UvrD-like helicase C-terminal" evidence="17">
    <location>
        <begin position="328"/>
        <end position="581"/>
    </location>
</feature>
<dbReference type="GO" id="GO:0005829">
    <property type="term" value="C:cytosol"/>
    <property type="evidence" value="ECO:0007669"/>
    <property type="project" value="TreeGrafter"/>
</dbReference>
<dbReference type="Proteomes" id="UP000177740">
    <property type="component" value="Unassembled WGS sequence"/>
</dbReference>
<evidence type="ECO:0000259" key="17">
    <source>
        <dbReference type="PROSITE" id="PS51217"/>
    </source>
</evidence>
<keyword evidence="2" id="KW-0540">Nuclease</keyword>
<dbReference type="Pfam" id="PF13361">
    <property type="entry name" value="UvrD_C"/>
    <property type="match status" value="2"/>
</dbReference>
<dbReference type="EMBL" id="MHMM01000005">
    <property type="protein sequence ID" value="OGZ27602.1"/>
    <property type="molecule type" value="Genomic_DNA"/>
</dbReference>
<dbReference type="AlphaFoldDB" id="A0A1G2EPX7"/>
<evidence type="ECO:0000256" key="4">
    <source>
        <dbReference type="ARBA" id="ARBA00022763"/>
    </source>
</evidence>
<dbReference type="GO" id="GO:0043138">
    <property type="term" value="F:3'-5' DNA helicase activity"/>
    <property type="evidence" value="ECO:0007669"/>
    <property type="project" value="UniProtKB-EC"/>
</dbReference>
<dbReference type="CDD" id="cd17932">
    <property type="entry name" value="DEXQc_UvrD"/>
    <property type="match status" value="1"/>
</dbReference>
<comment type="similarity">
    <text evidence="1">Belongs to the helicase family. UvrD subfamily.</text>
</comment>
<comment type="catalytic activity">
    <reaction evidence="14">
        <text>ATP + H2O = ADP + phosphate + H(+)</text>
        <dbReference type="Rhea" id="RHEA:13065"/>
        <dbReference type="ChEBI" id="CHEBI:15377"/>
        <dbReference type="ChEBI" id="CHEBI:15378"/>
        <dbReference type="ChEBI" id="CHEBI:30616"/>
        <dbReference type="ChEBI" id="CHEBI:43474"/>
        <dbReference type="ChEBI" id="CHEBI:456216"/>
        <dbReference type="EC" id="5.6.2.4"/>
    </reaction>
</comment>
<keyword evidence="3 15" id="KW-0547">Nucleotide-binding</keyword>
<evidence type="ECO:0000313" key="18">
    <source>
        <dbReference type="EMBL" id="OGZ27602.1"/>
    </source>
</evidence>
<keyword evidence="10" id="KW-0234">DNA repair</keyword>
<keyword evidence="9" id="KW-0238">DNA-binding</keyword>
<keyword evidence="6 15" id="KW-0347">Helicase</keyword>
<proteinExistence type="inferred from homology"/>
<sequence>MFKELYGQLNREQKEAVDAIEGPVMVIAGPGTGKTHLLTMRIANILDKTDALPESVLALTFTESGVSAMRKKLSSIIGSLAYRVEIYTFHGFCNKIIKDYPDEFLDITGSDNISDVEQIKLLKQILENTNLKHLKTFSDPCFFLWAVVSAISELKRQGFDYIAFKKLAEKKEAEFLKIKDLYYESGKYKEQMKGRYLKDQKYINRNKDLAVIYEKYQQELKKKKLYDYGDMVMRTAEVLQKNKELLLILQEQYQYILVDEHQDTNSAQNRILELLASYFESPNLFIVGDEKQAIFRFQGASKENFNYFKKLYKGVKVISLRSNYRSPQIILDAAFSVDSLGGKLKSESKRPEDPISLMVFDSTEEELFNLAEDILKHKDEKVAVLFRENKEALSIARVLEKKGVSFSIESDQDALEDEDIKKLLIILKAIQNFGSDKDFIFFLHLSFLNIPAIDIYEISRSPYKSAKEGRCSDAVKKAYNDLAEWKKSSMNENAPTIFEDIVRDSGFLGYLLSKPGSAEKIKKLHALFASLKNELARNKNYTLDDYFYHIDVLREQNIFLKSNHIPSQDKVRLMTIHKSKGLEFDIVYLINAISKQNIRRSYIKLPEEVLGAEEDEEKNLFYVALTRARKKLIISYSNQNTEGKAQYPASFLELIPEKYIKRESNLNKFELKEEFAPPPILKDAKEKSILNELFLKYGLSATALNNYLECPWKYFYRSLIRIPESPNKHLMFGTATHSALKSFFDKYSAGENPGAKNLIMFFEKSLNSQPLQKNEYDEILEKGTNALAGYHKEHSLGWKRNILSEYGVRGVELAKNIIIAGKIDKIEINDSANNVNVVDYKTGKPKTKNCIEGKTKDSDGNYKRQLIFYKLLLDGHGRYNVKTGEIDFIEPDQKGRYHKEAFDIKKEDADILKEEIIQISQEIINLDFWDKRCDDPDCQYCKMRALAR</sequence>
<evidence type="ECO:0000256" key="13">
    <source>
        <dbReference type="ARBA" id="ARBA00034808"/>
    </source>
</evidence>
<evidence type="ECO:0000256" key="11">
    <source>
        <dbReference type="ARBA" id="ARBA00023235"/>
    </source>
</evidence>
<dbReference type="InterPro" id="IPR000212">
    <property type="entry name" value="DNA_helicase_UvrD/REP"/>
</dbReference>
<evidence type="ECO:0000256" key="10">
    <source>
        <dbReference type="ARBA" id="ARBA00023204"/>
    </source>
</evidence>
<dbReference type="GO" id="GO:0004527">
    <property type="term" value="F:exonuclease activity"/>
    <property type="evidence" value="ECO:0007669"/>
    <property type="project" value="UniProtKB-KW"/>
</dbReference>
<protein>
    <recommendedName>
        <fullName evidence="13">DNA 3'-5' helicase</fullName>
        <ecNumber evidence="13">5.6.2.4</ecNumber>
    </recommendedName>
</protein>
<dbReference type="InterPro" id="IPR014017">
    <property type="entry name" value="DNA_helicase_UvrD-like_C"/>
</dbReference>
<evidence type="ECO:0000256" key="2">
    <source>
        <dbReference type="ARBA" id="ARBA00022722"/>
    </source>
</evidence>
<dbReference type="InterPro" id="IPR014016">
    <property type="entry name" value="UvrD-like_ATP-bd"/>
</dbReference>
<feature type="binding site" evidence="15">
    <location>
        <begin position="28"/>
        <end position="35"/>
    </location>
    <ligand>
        <name>ATP</name>
        <dbReference type="ChEBI" id="CHEBI:30616"/>
    </ligand>
</feature>
<dbReference type="GO" id="GO:0000725">
    <property type="term" value="P:recombinational repair"/>
    <property type="evidence" value="ECO:0007669"/>
    <property type="project" value="TreeGrafter"/>
</dbReference>
<evidence type="ECO:0000256" key="6">
    <source>
        <dbReference type="ARBA" id="ARBA00022806"/>
    </source>
</evidence>
<dbReference type="PANTHER" id="PTHR11070">
    <property type="entry name" value="UVRD / RECB / PCRA DNA HELICASE FAMILY MEMBER"/>
    <property type="match status" value="1"/>
</dbReference>
<comment type="caution">
    <text evidence="18">The sequence shown here is derived from an EMBL/GenBank/DDBJ whole genome shotgun (WGS) entry which is preliminary data.</text>
</comment>
<feature type="domain" description="UvrD-like helicase ATP-binding" evidence="16">
    <location>
        <begin position="7"/>
        <end position="327"/>
    </location>
</feature>
<dbReference type="InterPro" id="IPR013986">
    <property type="entry name" value="DExx_box_DNA_helicase_dom_sf"/>
</dbReference>
<dbReference type="GO" id="GO:0005524">
    <property type="term" value="F:ATP binding"/>
    <property type="evidence" value="ECO:0007669"/>
    <property type="project" value="UniProtKB-UniRule"/>
</dbReference>
<dbReference type="InterPro" id="IPR011604">
    <property type="entry name" value="PDDEXK-like_dom_sf"/>
</dbReference>
<evidence type="ECO:0000259" key="16">
    <source>
        <dbReference type="PROSITE" id="PS51198"/>
    </source>
</evidence>
<dbReference type="SUPFAM" id="SSF52540">
    <property type="entry name" value="P-loop containing nucleoside triphosphate hydrolases"/>
    <property type="match status" value="1"/>
</dbReference>